<gene>
    <name evidence="1" type="ORF">ML462_15700</name>
</gene>
<dbReference type="RefSeq" id="WP_240714783.1">
    <property type="nucleotide sequence ID" value="NZ_JAKVTV010000009.1"/>
</dbReference>
<evidence type="ECO:0000313" key="1">
    <source>
        <dbReference type="EMBL" id="MCH4824618.1"/>
    </source>
</evidence>
<protein>
    <recommendedName>
        <fullName evidence="3">Lipoprotein</fullName>
    </recommendedName>
</protein>
<sequence>MRLKNIFLIIPIILVLISCSKEEKCENPIECLPDKTTIGKGTFGCLVNGKPYVETNTYFNCYYQYVNGGFYFSLGAQDDNPIIYQIILGSNKAKIEEGKKYKLSGNEEGNYFGECAVFLEQSYDLTTNNEEYGFLEITKFDQGKRIISGTFEFDLINPETGEIIKIREGRFDTLFTM</sequence>
<evidence type="ECO:0008006" key="3">
    <source>
        <dbReference type="Google" id="ProtNLM"/>
    </source>
</evidence>
<proteinExistence type="predicted"/>
<name>A0A9X1V923_9FLAO</name>
<evidence type="ECO:0000313" key="2">
    <source>
        <dbReference type="Proteomes" id="UP001139226"/>
    </source>
</evidence>
<organism evidence="1 2">
    <name type="scientific">Christiangramia lutea</name>
    <dbReference type="NCBI Taxonomy" id="1607951"/>
    <lineage>
        <taxon>Bacteria</taxon>
        <taxon>Pseudomonadati</taxon>
        <taxon>Bacteroidota</taxon>
        <taxon>Flavobacteriia</taxon>
        <taxon>Flavobacteriales</taxon>
        <taxon>Flavobacteriaceae</taxon>
        <taxon>Christiangramia</taxon>
    </lineage>
</organism>
<dbReference type="PROSITE" id="PS51257">
    <property type="entry name" value="PROKAR_LIPOPROTEIN"/>
    <property type="match status" value="1"/>
</dbReference>
<comment type="caution">
    <text evidence="1">The sequence shown here is derived from an EMBL/GenBank/DDBJ whole genome shotgun (WGS) entry which is preliminary data.</text>
</comment>
<reference evidence="1" key="1">
    <citation type="submission" date="2022-03" db="EMBL/GenBank/DDBJ databases">
        <title>Gramella crocea sp. nov., isolated from activated sludge of a seafood processing plant.</title>
        <authorList>
            <person name="Zhang X."/>
        </authorList>
    </citation>
    <scope>NUCLEOTIDE SEQUENCE</scope>
    <source>
        <strain evidence="1">YJ019</strain>
    </source>
</reference>
<dbReference type="AlphaFoldDB" id="A0A9X1V923"/>
<accession>A0A9X1V923</accession>
<keyword evidence="2" id="KW-1185">Reference proteome</keyword>
<dbReference type="EMBL" id="JAKVTV010000009">
    <property type="protein sequence ID" value="MCH4824618.1"/>
    <property type="molecule type" value="Genomic_DNA"/>
</dbReference>
<dbReference type="Proteomes" id="UP001139226">
    <property type="component" value="Unassembled WGS sequence"/>
</dbReference>